<evidence type="ECO:0000313" key="2">
    <source>
        <dbReference type="Proteomes" id="UP000821865"/>
    </source>
</evidence>
<gene>
    <name evidence="1" type="ORF">HPB49_011070</name>
</gene>
<sequence length="129" mass="14916">MKDYTTAGVYNTFEELKAAVLTNQMERLCLTEAGQQLLTELRYPVRPQYCSDRIHQIPSHIRKQMQATPIPKNMNPEYHKGRRQARAKQLIKSFGNNQEVQYTDAAQTTRGHVIVAVRNTQRKRADITT</sequence>
<name>A0ACB8C8W8_DERSI</name>
<comment type="caution">
    <text evidence="1">The sequence shown here is derived from an EMBL/GenBank/DDBJ whole genome shotgun (WGS) entry which is preliminary data.</text>
</comment>
<reference evidence="1" key="1">
    <citation type="submission" date="2020-05" db="EMBL/GenBank/DDBJ databases">
        <title>Large-scale comparative analyses of tick genomes elucidate their genetic diversity and vector capacities.</title>
        <authorList>
            <person name="Jia N."/>
            <person name="Wang J."/>
            <person name="Shi W."/>
            <person name="Du L."/>
            <person name="Sun Y."/>
            <person name="Zhan W."/>
            <person name="Jiang J."/>
            <person name="Wang Q."/>
            <person name="Zhang B."/>
            <person name="Ji P."/>
            <person name="Sakyi L.B."/>
            <person name="Cui X."/>
            <person name="Yuan T."/>
            <person name="Jiang B."/>
            <person name="Yang W."/>
            <person name="Lam T.T.-Y."/>
            <person name="Chang Q."/>
            <person name="Ding S."/>
            <person name="Wang X."/>
            <person name="Zhu J."/>
            <person name="Ruan X."/>
            <person name="Zhao L."/>
            <person name="Wei J."/>
            <person name="Que T."/>
            <person name="Du C."/>
            <person name="Cheng J."/>
            <person name="Dai P."/>
            <person name="Han X."/>
            <person name="Huang E."/>
            <person name="Gao Y."/>
            <person name="Liu J."/>
            <person name="Shao H."/>
            <person name="Ye R."/>
            <person name="Li L."/>
            <person name="Wei W."/>
            <person name="Wang X."/>
            <person name="Wang C."/>
            <person name="Yang T."/>
            <person name="Huo Q."/>
            <person name="Li W."/>
            <person name="Guo W."/>
            <person name="Chen H."/>
            <person name="Zhou L."/>
            <person name="Ni X."/>
            <person name="Tian J."/>
            <person name="Zhou Y."/>
            <person name="Sheng Y."/>
            <person name="Liu T."/>
            <person name="Pan Y."/>
            <person name="Xia L."/>
            <person name="Li J."/>
            <person name="Zhao F."/>
            <person name="Cao W."/>
        </authorList>
    </citation>
    <scope>NUCLEOTIDE SEQUENCE</scope>
    <source>
        <strain evidence="1">Dsil-2018</strain>
    </source>
</reference>
<dbReference type="EMBL" id="CM023477">
    <property type="protein sequence ID" value="KAH7937352.1"/>
    <property type="molecule type" value="Genomic_DNA"/>
</dbReference>
<organism evidence="1 2">
    <name type="scientific">Dermacentor silvarum</name>
    <name type="common">Tick</name>
    <dbReference type="NCBI Taxonomy" id="543639"/>
    <lineage>
        <taxon>Eukaryota</taxon>
        <taxon>Metazoa</taxon>
        <taxon>Ecdysozoa</taxon>
        <taxon>Arthropoda</taxon>
        <taxon>Chelicerata</taxon>
        <taxon>Arachnida</taxon>
        <taxon>Acari</taxon>
        <taxon>Parasitiformes</taxon>
        <taxon>Ixodida</taxon>
        <taxon>Ixodoidea</taxon>
        <taxon>Ixodidae</taxon>
        <taxon>Rhipicephalinae</taxon>
        <taxon>Dermacentor</taxon>
    </lineage>
</organism>
<proteinExistence type="predicted"/>
<dbReference type="Proteomes" id="UP000821865">
    <property type="component" value="Chromosome 8"/>
</dbReference>
<accession>A0ACB8C8W8</accession>
<evidence type="ECO:0000313" key="1">
    <source>
        <dbReference type="EMBL" id="KAH7937352.1"/>
    </source>
</evidence>
<keyword evidence="2" id="KW-1185">Reference proteome</keyword>
<protein>
    <submittedName>
        <fullName evidence="1">Uncharacterized protein</fullName>
    </submittedName>
</protein>